<dbReference type="InterPro" id="IPR017438">
    <property type="entry name" value="ATP-NAD_kinase_N"/>
</dbReference>
<evidence type="ECO:0000256" key="6">
    <source>
        <dbReference type="HAMAP-Rule" id="MF_00361"/>
    </source>
</evidence>
<dbReference type="GO" id="GO:0019674">
    <property type="term" value="P:NAD+ metabolic process"/>
    <property type="evidence" value="ECO:0007669"/>
    <property type="project" value="InterPro"/>
</dbReference>
<keyword evidence="6" id="KW-0067">ATP-binding</keyword>
<feature type="binding site" evidence="6">
    <location>
        <begin position="65"/>
        <end position="66"/>
    </location>
    <ligand>
        <name>NAD(+)</name>
        <dbReference type="ChEBI" id="CHEBI:57540"/>
    </ligand>
</feature>
<dbReference type="Pfam" id="PF01513">
    <property type="entry name" value="NAD_kinase"/>
    <property type="match status" value="1"/>
</dbReference>
<dbReference type="PANTHER" id="PTHR20275">
    <property type="entry name" value="NAD KINASE"/>
    <property type="match status" value="1"/>
</dbReference>
<comment type="caution">
    <text evidence="6">Lacks conserved residue(s) required for the propagation of feature annotation.</text>
</comment>
<organism evidence="7 8">
    <name type="scientific">Entomospira entomophila</name>
    <dbReference type="NCBI Taxonomy" id="2719988"/>
    <lineage>
        <taxon>Bacteria</taxon>
        <taxon>Pseudomonadati</taxon>
        <taxon>Spirochaetota</taxon>
        <taxon>Spirochaetia</taxon>
        <taxon>Spirochaetales</taxon>
        <taxon>Spirochaetaceae</taxon>
        <taxon>Entomospira</taxon>
    </lineage>
</organism>
<evidence type="ECO:0000313" key="7">
    <source>
        <dbReference type="EMBL" id="NIZ40502.1"/>
    </source>
</evidence>
<dbReference type="RefSeq" id="WP_167700097.1">
    <property type="nucleotide sequence ID" value="NZ_CP118174.1"/>
</dbReference>
<dbReference type="GO" id="GO:0051287">
    <property type="term" value="F:NAD binding"/>
    <property type="evidence" value="ECO:0007669"/>
    <property type="project" value="UniProtKB-ARBA"/>
</dbReference>
<dbReference type="SUPFAM" id="SSF111331">
    <property type="entry name" value="NAD kinase/diacylglycerol kinase-like"/>
    <property type="match status" value="1"/>
</dbReference>
<proteinExistence type="inferred from homology"/>
<evidence type="ECO:0000256" key="2">
    <source>
        <dbReference type="ARBA" id="ARBA00022777"/>
    </source>
</evidence>
<dbReference type="GO" id="GO:0046872">
    <property type="term" value="F:metal ion binding"/>
    <property type="evidence" value="ECO:0007669"/>
    <property type="project" value="UniProtKB-UniRule"/>
</dbReference>
<keyword evidence="3 6" id="KW-0521">NADP</keyword>
<dbReference type="HAMAP" id="MF_00361">
    <property type="entry name" value="NAD_kinase"/>
    <property type="match status" value="1"/>
</dbReference>
<feature type="binding site" evidence="6">
    <location>
        <position position="150"/>
    </location>
    <ligand>
        <name>NAD(+)</name>
        <dbReference type="ChEBI" id="CHEBI:57540"/>
    </ligand>
</feature>
<dbReference type="Gene3D" id="3.40.50.10330">
    <property type="entry name" value="Probable inorganic polyphosphate/atp-NAD kinase, domain 1"/>
    <property type="match status" value="1"/>
</dbReference>
<dbReference type="GO" id="GO:0005524">
    <property type="term" value="F:ATP binding"/>
    <property type="evidence" value="ECO:0007669"/>
    <property type="project" value="UniProtKB-KW"/>
</dbReference>
<comment type="subcellular location">
    <subcellularLocation>
        <location evidence="6">Cytoplasm</location>
    </subcellularLocation>
</comment>
<feature type="binding site" evidence="6">
    <location>
        <position position="204"/>
    </location>
    <ligand>
        <name>NAD(+)</name>
        <dbReference type="ChEBI" id="CHEBI:57540"/>
    </ligand>
</feature>
<feature type="binding site" evidence="6">
    <location>
        <position position="70"/>
    </location>
    <ligand>
        <name>NAD(+)</name>
        <dbReference type="ChEBI" id="CHEBI:57540"/>
    </ligand>
</feature>
<comment type="caution">
    <text evidence="7">The sequence shown here is derived from an EMBL/GenBank/DDBJ whole genome shotgun (WGS) entry which is preliminary data.</text>
</comment>
<feature type="binding site" evidence="6">
    <location>
        <position position="177"/>
    </location>
    <ligand>
        <name>NAD(+)</name>
        <dbReference type="ChEBI" id="CHEBI:57540"/>
    </ligand>
</feature>
<keyword evidence="1 6" id="KW-0808">Transferase</keyword>
<dbReference type="GO" id="GO:0006741">
    <property type="term" value="P:NADP+ biosynthetic process"/>
    <property type="evidence" value="ECO:0007669"/>
    <property type="project" value="UniProtKB-UniRule"/>
</dbReference>
<comment type="function">
    <text evidence="6">Involved in the regulation of the intracellular balance of NAD and NADP, and is a key enzyme in the biosynthesis of NADP. Catalyzes specifically the phosphorylation on 2'-hydroxyl of the adenosine moiety of NAD to yield NADP.</text>
</comment>
<evidence type="ECO:0000313" key="8">
    <source>
        <dbReference type="Proteomes" id="UP000711995"/>
    </source>
</evidence>
<dbReference type="GO" id="GO:0005737">
    <property type="term" value="C:cytoplasm"/>
    <property type="evidence" value="ECO:0007669"/>
    <property type="project" value="UniProtKB-SubCell"/>
</dbReference>
<evidence type="ECO:0000256" key="1">
    <source>
        <dbReference type="ARBA" id="ARBA00022679"/>
    </source>
</evidence>
<keyword evidence="6" id="KW-0547">Nucleotide-binding</keyword>
<dbReference type="InterPro" id="IPR017437">
    <property type="entry name" value="ATP-NAD_kinase_PpnK-typ_C"/>
</dbReference>
<comment type="catalytic activity">
    <reaction evidence="5 6">
        <text>NAD(+) + ATP = ADP + NADP(+) + H(+)</text>
        <dbReference type="Rhea" id="RHEA:18629"/>
        <dbReference type="ChEBI" id="CHEBI:15378"/>
        <dbReference type="ChEBI" id="CHEBI:30616"/>
        <dbReference type="ChEBI" id="CHEBI:57540"/>
        <dbReference type="ChEBI" id="CHEBI:58349"/>
        <dbReference type="ChEBI" id="CHEBI:456216"/>
        <dbReference type="EC" id="2.7.1.23"/>
    </reaction>
</comment>
<feature type="active site" description="Proton acceptor" evidence="6">
    <location>
        <position position="65"/>
    </location>
</feature>
<dbReference type="Gene3D" id="2.60.200.30">
    <property type="entry name" value="Probable inorganic polyphosphate/atp-NAD kinase, domain 2"/>
    <property type="match status" value="1"/>
</dbReference>
<protein>
    <recommendedName>
        <fullName evidence="6">NAD kinase</fullName>
        <ecNumber evidence="6">2.7.1.23</ecNumber>
    </recommendedName>
    <alternativeName>
        <fullName evidence="6">ATP-dependent NAD kinase</fullName>
    </alternativeName>
</protein>
<keyword evidence="8" id="KW-1185">Reference proteome</keyword>
<dbReference type="Pfam" id="PF20143">
    <property type="entry name" value="NAD_kinase_C"/>
    <property type="match status" value="1"/>
</dbReference>
<comment type="cofactor">
    <cofactor evidence="6">
        <name>a divalent metal cation</name>
        <dbReference type="ChEBI" id="CHEBI:60240"/>
    </cofactor>
</comment>
<reference evidence="7 8" key="1">
    <citation type="submission" date="2020-03" db="EMBL/GenBank/DDBJ databases">
        <title>Spirochaetal bacteria isolated from arthropods constitute a novel genus Entomospira genus novum within the order Spirochaetales.</title>
        <authorList>
            <person name="Grana-Miraglia L."/>
            <person name="Sikutova S."/>
            <person name="Fingerle V."/>
            <person name="Sing A."/>
            <person name="Castillo-Ramirez S."/>
            <person name="Margos G."/>
            <person name="Rudolf I."/>
        </authorList>
    </citation>
    <scope>NUCLEOTIDE SEQUENCE [LARGE SCALE GENOMIC DNA]</scope>
    <source>
        <strain evidence="7 8">BR193</strain>
    </source>
</reference>
<dbReference type="GO" id="GO:0003951">
    <property type="term" value="F:NAD+ kinase activity"/>
    <property type="evidence" value="ECO:0007669"/>
    <property type="project" value="UniProtKB-UniRule"/>
</dbReference>
<comment type="similarity">
    <text evidence="6">Belongs to the NAD kinase family.</text>
</comment>
<dbReference type="PANTHER" id="PTHR20275:SF0">
    <property type="entry name" value="NAD KINASE"/>
    <property type="match status" value="1"/>
</dbReference>
<dbReference type="EC" id="2.7.1.23" evidence="6"/>
<dbReference type="InterPro" id="IPR016064">
    <property type="entry name" value="NAD/diacylglycerol_kinase_sf"/>
</dbReference>
<keyword evidence="6" id="KW-0963">Cytoplasm</keyword>
<dbReference type="AlphaFoldDB" id="A0A968KSN0"/>
<feature type="binding site" evidence="6">
    <location>
        <position position="167"/>
    </location>
    <ligand>
        <name>NAD(+)</name>
        <dbReference type="ChEBI" id="CHEBI:57540"/>
    </ligand>
</feature>
<evidence type="ECO:0000256" key="4">
    <source>
        <dbReference type="ARBA" id="ARBA00023027"/>
    </source>
</evidence>
<gene>
    <name evidence="6" type="primary">nadK</name>
    <name evidence="7" type="ORF">HCT14_03100</name>
</gene>
<sequence>MENFSGKTIAIFYNLQARETSFLLEIEQYLAQKSLFIERFFIQDEEEFMRSYQISYDYAIAAGGDGTTLRASLAVCQRHISLLAINVGTVGFLTGHTREHWKESVDAYLANKLDIEHRALLEVLIHHRMHGVIAKYLAVNEIAVASVCRRLMRMEFQLDTSDWTSLRAEGLALATPAGSTGFTLSLGGPIIAPKVQALFFMAIAPFDLSARGIILSERQIVRVRIPLEEDFILLADGRSHQFDAQEIDYIEMRLSSQRVLWAKGHQADEISFYQALQQKLGWFTLEPGSR</sequence>
<name>A0A968KSN0_9SPIO</name>
<evidence type="ECO:0000256" key="3">
    <source>
        <dbReference type="ARBA" id="ARBA00022857"/>
    </source>
</evidence>
<evidence type="ECO:0000256" key="5">
    <source>
        <dbReference type="ARBA" id="ARBA00047925"/>
    </source>
</evidence>
<keyword evidence="4 6" id="KW-0520">NAD</keyword>
<dbReference type="EMBL" id="JAATLJ010000001">
    <property type="protein sequence ID" value="NIZ40502.1"/>
    <property type="molecule type" value="Genomic_DNA"/>
</dbReference>
<accession>A0A968KSN0</accession>
<dbReference type="InterPro" id="IPR002504">
    <property type="entry name" value="NADK"/>
</dbReference>
<keyword evidence="2 6" id="KW-0418">Kinase</keyword>
<feature type="binding site" evidence="6">
    <location>
        <begin position="140"/>
        <end position="141"/>
    </location>
    <ligand>
        <name>NAD(+)</name>
        <dbReference type="ChEBI" id="CHEBI:57540"/>
    </ligand>
</feature>
<dbReference type="Proteomes" id="UP000711995">
    <property type="component" value="Unassembled WGS sequence"/>
</dbReference>